<dbReference type="RefSeq" id="WP_143879850.1">
    <property type="nucleotide sequence ID" value="NZ_BAABLZ010000001.1"/>
</dbReference>
<keyword evidence="4" id="KW-1185">Reference proteome</keyword>
<dbReference type="AlphaFoldDB" id="A0A516V768"/>
<sequence length="181" mass="19784">MHRIVLLVALSWIGMAFAAEPVPEAPIHLTPGAVTTPELVATLAERDQALFAVVFGCDIDALRPMIADDFEFLHDKHGKIADSGAKFVGNVADGCERQKAGIDFHSRRELVPGTLQTYALDHYGAVQLGTHRFYALRQGKPDLLTETSRFVDVWKLDGGAWKLSRVISYGHELDPAAAAPH</sequence>
<dbReference type="InterPro" id="IPR027843">
    <property type="entry name" value="DUF4440"/>
</dbReference>
<protein>
    <submittedName>
        <fullName evidence="3">Nuclear transport factor 2 family protein</fullName>
    </submittedName>
</protein>
<gene>
    <name evidence="3" type="ORF">FNZ56_10835</name>
</gene>
<reference evidence="3 4" key="1">
    <citation type="submission" date="2019-07" db="EMBL/GenBank/DDBJ databases">
        <title>Lysobacter weifangensis sp. nov., isolated from bensulfuron-methyl contaminated farmland soil.</title>
        <authorList>
            <person name="Zhao H."/>
        </authorList>
    </citation>
    <scope>NUCLEOTIDE SEQUENCE [LARGE SCALE GENOMIC DNA]</scope>
    <source>
        <strain evidence="3 4">CC-Bw-6</strain>
    </source>
</reference>
<dbReference type="Pfam" id="PF14534">
    <property type="entry name" value="DUF4440"/>
    <property type="match status" value="1"/>
</dbReference>
<organism evidence="3 4">
    <name type="scientific">Pseudoluteimonas lycopersici</name>
    <dbReference type="NCBI Taxonomy" id="1324796"/>
    <lineage>
        <taxon>Bacteria</taxon>
        <taxon>Pseudomonadati</taxon>
        <taxon>Pseudomonadota</taxon>
        <taxon>Gammaproteobacteria</taxon>
        <taxon>Lysobacterales</taxon>
        <taxon>Lysobacteraceae</taxon>
        <taxon>Pseudoluteimonas</taxon>
    </lineage>
</organism>
<keyword evidence="1" id="KW-0732">Signal</keyword>
<dbReference type="OrthoDB" id="119951at2"/>
<dbReference type="InterPro" id="IPR032710">
    <property type="entry name" value="NTF2-like_dom_sf"/>
</dbReference>
<dbReference type="Proteomes" id="UP000315891">
    <property type="component" value="Chromosome"/>
</dbReference>
<dbReference type="SUPFAM" id="SSF54427">
    <property type="entry name" value="NTF2-like"/>
    <property type="match status" value="1"/>
</dbReference>
<evidence type="ECO:0000256" key="1">
    <source>
        <dbReference type="SAM" id="SignalP"/>
    </source>
</evidence>
<feature type="domain" description="DUF4440" evidence="2">
    <location>
        <begin position="45"/>
        <end position="163"/>
    </location>
</feature>
<name>A0A516V768_9GAMM</name>
<proteinExistence type="predicted"/>
<dbReference type="Gene3D" id="3.10.450.50">
    <property type="match status" value="1"/>
</dbReference>
<evidence type="ECO:0000313" key="4">
    <source>
        <dbReference type="Proteomes" id="UP000315891"/>
    </source>
</evidence>
<feature type="signal peptide" evidence="1">
    <location>
        <begin position="1"/>
        <end position="18"/>
    </location>
</feature>
<evidence type="ECO:0000313" key="3">
    <source>
        <dbReference type="EMBL" id="QDQ74341.1"/>
    </source>
</evidence>
<accession>A0A516V768</accession>
<dbReference type="EMBL" id="CP041742">
    <property type="protein sequence ID" value="QDQ74341.1"/>
    <property type="molecule type" value="Genomic_DNA"/>
</dbReference>
<feature type="chain" id="PRO_5022183968" evidence="1">
    <location>
        <begin position="19"/>
        <end position="181"/>
    </location>
</feature>
<evidence type="ECO:0000259" key="2">
    <source>
        <dbReference type="Pfam" id="PF14534"/>
    </source>
</evidence>